<proteinExistence type="predicted"/>
<name>A0A6A5X1G5_9PLEO</name>
<reference evidence="1" key="1">
    <citation type="journal article" date="2020" name="Stud. Mycol.">
        <title>101 Dothideomycetes genomes: a test case for predicting lifestyles and emergence of pathogens.</title>
        <authorList>
            <person name="Haridas S."/>
            <person name="Albert R."/>
            <person name="Binder M."/>
            <person name="Bloem J."/>
            <person name="Labutti K."/>
            <person name="Salamov A."/>
            <person name="Andreopoulos B."/>
            <person name="Baker S."/>
            <person name="Barry K."/>
            <person name="Bills G."/>
            <person name="Bluhm B."/>
            <person name="Cannon C."/>
            <person name="Castanera R."/>
            <person name="Culley D."/>
            <person name="Daum C."/>
            <person name="Ezra D."/>
            <person name="Gonzalez J."/>
            <person name="Henrissat B."/>
            <person name="Kuo A."/>
            <person name="Liang C."/>
            <person name="Lipzen A."/>
            <person name="Lutzoni F."/>
            <person name="Magnuson J."/>
            <person name="Mondo S."/>
            <person name="Nolan M."/>
            <person name="Ohm R."/>
            <person name="Pangilinan J."/>
            <person name="Park H.-J."/>
            <person name="Ramirez L."/>
            <person name="Alfaro M."/>
            <person name="Sun H."/>
            <person name="Tritt A."/>
            <person name="Yoshinaga Y."/>
            <person name="Zwiers L.-H."/>
            <person name="Turgeon B."/>
            <person name="Goodwin S."/>
            <person name="Spatafora J."/>
            <person name="Crous P."/>
            <person name="Grigoriev I."/>
        </authorList>
    </citation>
    <scope>NUCLEOTIDE SEQUENCE</scope>
    <source>
        <strain evidence="1">CBS 123094</strain>
    </source>
</reference>
<organism evidence="1 2">
    <name type="scientific">Amniculicola lignicola CBS 123094</name>
    <dbReference type="NCBI Taxonomy" id="1392246"/>
    <lineage>
        <taxon>Eukaryota</taxon>
        <taxon>Fungi</taxon>
        <taxon>Dikarya</taxon>
        <taxon>Ascomycota</taxon>
        <taxon>Pezizomycotina</taxon>
        <taxon>Dothideomycetes</taxon>
        <taxon>Pleosporomycetidae</taxon>
        <taxon>Pleosporales</taxon>
        <taxon>Amniculicolaceae</taxon>
        <taxon>Amniculicola</taxon>
    </lineage>
</organism>
<evidence type="ECO:0000313" key="2">
    <source>
        <dbReference type="Proteomes" id="UP000799779"/>
    </source>
</evidence>
<evidence type="ECO:0008006" key="3">
    <source>
        <dbReference type="Google" id="ProtNLM"/>
    </source>
</evidence>
<dbReference type="Proteomes" id="UP000799779">
    <property type="component" value="Unassembled WGS sequence"/>
</dbReference>
<sequence length="127" mass="14492">MGAVAAVGLATNIIQLIDVVRSIGSATEEIYRSASGSTKEFEKFRSSTQALSGDFEILRTTLSREDKDEDFHNYAHQLQKNIGRFSAEINDCWFSKQQLHKNRRWFLKVFCYSGMGWIPKTNSTCPY</sequence>
<dbReference type="AlphaFoldDB" id="A0A6A5X1G5"/>
<dbReference type="EMBL" id="ML977563">
    <property type="protein sequence ID" value="KAF2005525.1"/>
    <property type="molecule type" value="Genomic_DNA"/>
</dbReference>
<keyword evidence="2" id="KW-1185">Reference proteome</keyword>
<evidence type="ECO:0000313" key="1">
    <source>
        <dbReference type="EMBL" id="KAF2005525.1"/>
    </source>
</evidence>
<gene>
    <name evidence="1" type="ORF">P154DRAFT_616320</name>
</gene>
<accession>A0A6A5X1G5</accession>
<dbReference type="OrthoDB" id="3558752at2759"/>
<protein>
    <recommendedName>
        <fullName evidence="3">Fungal N-terminal domain-containing protein</fullName>
    </recommendedName>
</protein>